<feature type="compositionally biased region" description="Polar residues" evidence="1">
    <location>
        <begin position="81"/>
        <end position="90"/>
    </location>
</feature>
<evidence type="ECO:0000313" key="3">
    <source>
        <dbReference type="Proteomes" id="UP000037923"/>
    </source>
</evidence>
<accession>A0A0M9FS74</accession>
<evidence type="ECO:0000313" key="2">
    <source>
        <dbReference type="EMBL" id="KPA75010.1"/>
    </source>
</evidence>
<feature type="compositionally biased region" description="Low complexity" evidence="1">
    <location>
        <begin position="48"/>
        <end position="58"/>
    </location>
</feature>
<dbReference type="GeneID" id="26909247"/>
<comment type="caution">
    <text evidence="2">The sequence shown here is derived from an EMBL/GenBank/DDBJ whole genome shotgun (WGS) entry which is preliminary data.</text>
</comment>
<sequence>MLLPPSLTAPHTQQQRALYSTPTPQHTRPAIHNTQPLTVRPHTRTRRSSVSVPRTVHSGRFPSLGRTRSSPRAATPKPWESPSSHVSSKGTAHRRTTTPLYTLLACLFAQ</sequence>
<name>A0A0M9FS74_LEPPY</name>
<evidence type="ECO:0000256" key="1">
    <source>
        <dbReference type="SAM" id="MobiDB-lite"/>
    </source>
</evidence>
<proteinExistence type="predicted"/>
<dbReference type="Proteomes" id="UP000037923">
    <property type="component" value="Unassembled WGS sequence"/>
</dbReference>
<feature type="region of interest" description="Disordered" evidence="1">
    <location>
        <begin position="1"/>
        <end position="96"/>
    </location>
</feature>
<protein>
    <submittedName>
        <fullName evidence="2">Uncharacterized protein</fullName>
    </submittedName>
</protein>
<dbReference type="VEuPathDB" id="TriTrypDB:LpyrH10_27_1190"/>
<dbReference type="AlphaFoldDB" id="A0A0M9FS74"/>
<feature type="compositionally biased region" description="Polar residues" evidence="1">
    <location>
        <begin position="9"/>
        <end position="37"/>
    </location>
</feature>
<dbReference type="EMBL" id="LGTL01000027">
    <property type="protein sequence ID" value="KPA75010.1"/>
    <property type="molecule type" value="Genomic_DNA"/>
</dbReference>
<dbReference type="RefSeq" id="XP_015653449.1">
    <property type="nucleotide sequence ID" value="XM_015808164.1"/>
</dbReference>
<reference evidence="2 3" key="1">
    <citation type="submission" date="2015-07" db="EMBL/GenBank/DDBJ databases">
        <title>High-quality genome of monoxenous trypanosomatid Leptomonas pyrrhocoris.</title>
        <authorList>
            <person name="Flegontov P."/>
            <person name="Butenko A."/>
            <person name="Firsov S."/>
            <person name="Vlcek C."/>
            <person name="Logacheva M.D."/>
            <person name="Field M."/>
            <person name="Filatov D."/>
            <person name="Flegontova O."/>
            <person name="Gerasimov E."/>
            <person name="Jackson A.P."/>
            <person name="Kelly S."/>
            <person name="Opperdoes F."/>
            <person name="O'Reilly A."/>
            <person name="Votypka J."/>
            <person name="Yurchenko V."/>
            <person name="Lukes J."/>
        </authorList>
    </citation>
    <scope>NUCLEOTIDE SEQUENCE [LARGE SCALE GENOMIC DNA]</scope>
    <source>
        <strain evidence="2">H10</strain>
    </source>
</reference>
<organism evidence="2 3">
    <name type="scientific">Leptomonas pyrrhocoris</name>
    <name type="common">Firebug parasite</name>
    <dbReference type="NCBI Taxonomy" id="157538"/>
    <lineage>
        <taxon>Eukaryota</taxon>
        <taxon>Discoba</taxon>
        <taxon>Euglenozoa</taxon>
        <taxon>Kinetoplastea</taxon>
        <taxon>Metakinetoplastina</taxon>
        <taxon>Trypanosomatida</taxon>
        <taxon>Trypanosomatidae</taxon>
        <taxon>Leishmaniinae</taxon>
        <taxon>Leptomonas</taxon>
    </lineage>
</organism>
<gene>
    <name evidence="2" type="ORF">ABB37_08964</name>
</gene>
<keyword evidence="3" id="KW-1185">Reference proteome</keyword>